<sequence length="473" mass="55571">MNYSIPENFILGAAASAWQTEGWSGKQAGQDSYLDAWYEAEPFVWHQGYGPAVATDFMNQYKTDVRLMAEIGLTHYRTSINWSRFFTDYENLVVDEAYAQHISDVINELLEAGVEPMFCLEHYELPKALMDRYDGWSSKHVIDLFVEYARIVFERYGDRVKHWFTFNEPIVVQTRVYLDAIRWPHEQNSKKWMLWNYHKVLATARVVEVYKAGGYAGRIGCILNPEMVYPRSSSKEDQAAAHYYDLLYNRVFFDPLVLGQYPEELLALCRENDIWFEPTSEELALIRENTVDFLGVNQYYPKRVKAQRFAWAEGQPFHPTKYYEEFDLPGKQMNNSRGWEIYPSIMYDMAMYLTENYPDLDWFVAENGMGQMDEQRFTDETGVIQDTYRIEFIREHLRYLLKAVEAGARCEGYMLWAFTDCVSPMNAFKNRYGLVSIDLENQRARSKKASANWYATLIRERQLQVADLSDEPK</sequence>
<dbReference type="Proteomes" id="UP000440066">
    <property type="component" value="Unassembled WGS sequence"/>
</dbReference>
<comment type="similarity">
    <text evidence="1 4">Belongs to the glycosyl hydrolase 1 family.</text>
</comment>
<protein>
    <submittedName>
        <fullName evidence="5">Family 1 glycosylhydrolase</fullName>
    </submittedName>
</protein>
<keyword evidence="3" id="KW-0326">Glycosidase</keyword>
<dbReference type="Gene3D" id="3.20.20.80">
    <property type="entry name" value="Glycosidases"/>
    <property type="match status" value="1"/>
</dbReference>
<accession>A0A844BXP7</accession>
<dbReference type="InterPro" id="IPR017853">
    <property type="entry name" value="GH"/>
</dbReference>
<gene>
    <name evidence="5" type="ORF">GF867_04365</name>
</gene>
<dbReference type="FunFam" id="3.20.20.80:FF:000004">
    <property type="entry name" value="Beta-glucosidase 6-phospho-beta-glucosidase"/>
    <property type="match status" value="1"/>
</dbReference>
<reference evidence="5 6" key="1">
    <citation type="submission" date="2019-11" db="EMBL/GenBank/DDBJ databases">
        <title>Characterisation of Fundicoccus ignavus gen. nov. sp. nov., a novel genus of the family Aerococcaceae from bulk tank milk.</title>
        <authorList>
            <person name="Siebert A."/>
            <person name="Huptas C."/>
            <person name="Wenning M."/>
            <person name="Scherer S."/>
            <person name="Doll E.V."/>
        </authorList>
    </citation>
    <scope>NUCLEOTIDE SEQUENCE [LARGE SCALE GENOMIC DNA]</scope>
    <source>
        <strain evidence="5 6">DSM 109652</strain>
    </source>
</reference>
<dbReference type="GO" id="GO:0005829">
    <property type="term" value="C:cytosol"/>
    <property type="evidence" value="ECO:0007669"/>
    <property type="project" value="TreeGrafter"/>
</dbReference>
<dbReference type="PANTHER" id="PTHR10353">
    <property type="entry name" value="GLYCOSYL HYDROLASE"/>
    <property type="match status" value="1"/>
</dbReference>
<dbReference type="InterPro" id="IPR001360">
    <property type="entry name" value="Glyco_hydro_1"/>
</dbReference>
<keyword evidence="2 5" id="KW-0378">Hydrolase</keyword>
<comment type="caution">
    <text evidence="5">The sequence shown here is derived from an EMBL/GenBank/DDBJ whole genome shotgun (WGS) entry which is preliminary data.</text>
</comment>
<evidence type="ECO:0000313" key="5">
    <source>
        <dbReference type="EMBL" id="MRJ46804.1"/>
    </source>
</evidence>
<evidence type="ECO:0000256" key="1">
    <source>
        <dbReference type="ARBA" id="ARBA00010838"/>
    </source>
</evidence>
<evidence type="ECO:0000256" key="2">
    <source>
        <dbReference type="ARBA" id="ARBA00022801"/>
    </source>
</evidence>
<name>A0A844BXP7_9LACT</name>
<dbReference type="GO" id="GO:0016052">
    <property type="term" value="P:carbohydrate catabolic process"/>
    <property type="evidence" value="ECO:0007669"/>
    <property type="project" value="TreeGrafter"/>
</dbReference>
<evidence type="ECO:0000256" key="4">
    <source>
        <dbReference type="RuleBase" id="RU003690"/>
    </source>
</evidence>
<dbReference type="EMBL" id="WJQT01000004">
    <property type="protein sequence ID" value="MRJ46804.1"/>
    <property type="molecule type" value="Genomic_DNA"/>
</dbReference>
<evidence type="ECO:0000313" key="6">
    <source>
        <dbReference type="Proteomes" id="UP000440066"/>
    </source>
</evidence>
<proteinExistence type="inferred from homology"/>
<dbReference type="AlphaFoldDB" id="A0A844BXP7"/>
<dbReference type="PANTHER" id="PTHR10353:SF139">
    <property type="entry name" value="6-PHOSPHO-BETA-GLUCOSIDASE GMUD"/>
    <property type="match status" value="1"/>
</dbReference>
<dbReference type="GO" id="GO:0008422">
    <property type="term" value="F:beta-glucosidase activity"/>
    <property type="evidence" value="ECO:0007669"/>
    <property type="project" value="TreeGrafter"/>
</dbReference>
<organism evidence="5 6">
    <name type="scientific">Fundicoccus ignavus</name>
    <dbReference type="NCBI Taxonomy" id="2664442"/>
    <lineage>
        <taxon>Bacteria</taxon>
        <taxon>Bacillati</taxon>
        <taxon>Bacillota</taxon>
        <taxon>Bacilli</taxon>
        <taxon>Lactobacillales</taxon>
        <taxon>Aerococcaceae</taxon>
        <taxon>Fundicoccus</taxon>
    </lineage>
</organism>
<dbReference type="PRINTS" id="PR00131">
    <property type="entry name" value="GLHYDRLASE1"/>
</dbReference>
<evidence type="ECO:0000256" key="3">
    <source>
        <dbReference type="ARBA" id="ARBA00023295"/>
    </source>
</evidence>
<dbReference type="Pfam" id="PF00232">
    <property type="entry name" value="Glyco_hydro_1"/>
    <property type="match status" value="1"/>
</dbReference>
<dbReference type="SUPFAM" id="SSF51445">
    <property type="entry name" value="(Trans)glycosidases"/>
    <property type="match status" value="1"/>
</dbReference>
<dbReference type="RefSeq" id="WP_153831895.1">
    <property type="nucleotide sequence ID" value="NZ_WJQT01000004.1"/>
</dbReference>